<protein>
    <submittedName>
        <fullName evidence="2">Uncharacterized protein</fullName>
    </submittedName>
</protein>
<name>A0A2D3LKG7_PREIN</name>
<reference evidence="2 3" key="1">
    <citation type="submission" date="2017-11" db="EMBL/GenBank/DDBJ databases">
        <title>Genome sequencing of Prevotella intermedia KCOM 1949.</title>
        <authorList>
            <person name="Kook J.-K."/>
            <person name="Park S.-N."/>
            <person name="Lim Y.K."/>
        </authorList>
    </citation>
    <scope>NUCLEOTIDE SEQUENCE [LARGE SCALE GENOMIC DNA]</scope>
    <source>
        <strain evidence="2 3">KCOM 1949</strain>
    </source>
</reference>
<sequence length="61" mass="6553">MATVGNKFSSKKNFLPTAGKFKYYESAQKTDTVKSAKGDMKTKNDGRARSGNGSSESSEVV</sequence>
<gene>
    <name evidence="2" type="ORF">CTM46_06325</name>
</gene>
<feature type="region of interest" description="Disordered" evidence="1">
    <location>
        <begin position="29"/>
        <end position="61"/>
    </location>
</feature>
<evidence type="ECO:0000313" key="3">
    <source>
        <dbReference type="Proteomes" id="UP000230742"/>
    </source>
</evidence>
<dbReference type="EMBL" id="CP024727">
    <property type="protein sequence ID" value="ATV31092.1"/>
    <property type="molecule type" value="Genomic_DNA"/>
</dbReference>
<evidence type="ECO:0000256" key="1">
    <source>
        <dbReference type="SAM" id="MobiDB-lite"/>
    </source>
</evidence>
<feature type="compositionally biased region" description="Low complexity" evidence="1">
    <location>
        <begin position="50"/>
        <end position="61"/>
    </location>
</feature>
<dbReference type="Proteomes" id="UP000230742">
    <property type="component" value="Chromosome 1"/>
</dbReference>
<proteinExistence type="predicted"/>
<evidence type="ECO:0000313" key="2">
    <source>
        <dbReference type="EMBL" id="ATV31092.1"/>
    </source>
</evidence>
<organism evidence="2 3">
    <name type="scientific">Prevotella intermedia</name>
    <dbReference type="NCBI Taxonomy" id="28131"/>
    <lineage>
        <taxon>Bacteria</taxon>
        <taxon>Pseudomonadati</taxon>
        <taxon>Bacteroidota</taxon>
        <taxon>Bacteroidia</taxon>
        <taxon>Bacteroidales</taxon>
        <taxon>Prevotellaceae</taxon>
        <taxon>Prevotella</taxon>
    </lineage>
</organism>
<feature type="compositionally biased region" description="Basic and acidic residues" evidence="1">
    <location>
        <begin position="31"/>
        <end position="48"/>
    </location>
</feature>
<dbReference type="AlphaFoldDB" id="A0A2D3LKG7"/>
<accession>A0A2D3LKG7</accession>